<gene>
    <name evidence="2" type="ORF">PL8927_50162</name>
</gene>
<name>A0A7Z9DYG2_9CYAN</name>
<protein>
    <submittedName>
        <fullName evidence="2">Uncharacterized protein</fullName>
    </submittedName>
</protein>
<evidence type="ECO:0000313" key="2">
    <source>
        <dbReference type="EMBL" id="VXD15703.1"/>
    </source>
</evidence>
<reference evidence="2" key="1">
    <citation type="submission" date="2019-10" db="EMBL/GenBank/DDBJ databases">
        <authorList>
            <consortium name="Genoscope - CEA"/>
            <person name="William W."/>
        </authorList>
    </citation>
    <scope>NUCLEOTIDE SEQUENCE [LARGE SCALE GENOMIC DNA]</scope>
    <source>
        <strain evidence="2">BBR_PRJEB10992</strain>
    </source>
</reference>
<comment type="caution">
    <text evidence="2">The sequence shown here is derived from an EMBL/GenBank/DDBJ whole genome shotgun (WGS) entry which is preliminary data.</text>
</comment>
<keyword evidence="3" id="KW-1185">Reference proteome</keyword>
<evidence type="ECO:0000256" key="1">
    <source>
        <dbReference type="SAM" id="MobiDB-lite"/>
    </source>
</evidence>
<evidence type="ECO:0000313" key="3">
    <source>
        <dbReference type="Proteomes" id="UP000184550"/>
    </source>
</evidence>
<organism evidence="2 3">
    <name type="scientific">Planktothrix serta PCC 8927</name>
    <dbReference type="NCBI Taxonomy" id="671068"/>
    <lineage>
        <taxon>Bacteria</taxon>
        <taxon>Bacillati</taxon>
        <taxon>Cyanobacteriota</taxon>
        <taxon>Cyanophyceae</taxon>
        <taxon>Oscillatoriophycideae</taxon>
        <taxon>Oscillatoriales</taxon>
        <taxon>Microcoleaceae</taxon>
        <taxon>Planktothrix</taxon>
    </lineage>
</organism>
<proteinExistence type="predicted"/>
<sequence>MCSPPLPEKQQFAVYSKNILERIESPGSDIFLPATPGSGVRRGPSMGLPRFTDGFRGDSI</sequence>
<accession>A0A7Z9DYG2</accession>
<feature type="region of interest" description="Disordered" evidence="1">
    <location>
        <begin position="30"/>
        <end position="60"/>
    </location>
</feature>
<dbReference type="AlphaFoldDB" id="A0A7Z9DYG2"/>
<dbReference type="Proteomes" id="UP000184550">
    <property type="component" value="Unassembled WGS sequence"/>
</dbReference>
<dbReference type="EMBL" id="CZCU02000124">
    <property type="protein sequence ID" value="VXD15703.1"/>
    <property type="molecule type" value="Genomic_DNA"/>
</dbReference>